<reference evidence="2" key="1">
    <citation type="journal article" date="2021" name="Proc. Natl. Acad. Sci. U.S.A.">
        <title>A Catalog of Tens of Thousands of Viruses from Human Metagenomes Reveals Hidden Associations with Chronic Diseases.</title>
        <authorList>
            <person name="Tisza M.J."/>
            <person name="Buck C.B."/>
        </authorList>
    </citation>
    <scope>NUCLEOTIDE SEQUENCE</scope>
    <source>
        <strain evidence="2">CtrpM6</strain>
    </source>
</reference>
<sequence>MNFKTSTSLLSSRREWSDFGDATPFGSAIPAILSVRWWIRIRRCSASPMLRHTMISISASSCSATSMRHPRSSGDGRSTRRLTRTARLPRLLATSGHWQ</sequence>
<name>A0A8S5T443_9CAUD</name>
<proteinExistence type="predicted"/>
<accession>A0A8S5T443</accession>
<organism evidence="2">
    <name type="scientific">Siphoviridae sp. ctrpM6</name>
    <dbReference type="NCBI Taxonomy" id="2827956"/>
    <lineage>
        <taxon>Viruses</taxon>
        <taxon>Duplodnaviria</taxon>
        <taxon>Heunggongvirae</taxon>
        <taxon>Uroviricota</taxon>
        <taxon>Caudoviricetes</taxon>
    </lineage>
</organism>
<dbReference type="EMBL" id="BK032745">
    <property type="protein sequence ID" value="DAF58009.1"/>
    <property type="molecule type" value="Genomic_DNA"/>
</dbReference>
<feature type="region of interest" description="Disordered" evidence="1">
    <location>
        <begin position="61"/>
        <end position="99"/>
    </location>
</feature>
<protein>
    <submittedName>
        <fullName evidence="2">Uncharacterized protein</fullName>
    </submittedName>
</protein>
<feature type="compositionally biased region" description="Low complexity" evidence="1">
    <location>
        <begin position="85"/>
        <end position="99"/>
    </location>
</feature>
<evidence type="ECO:0000256" key="1">
    <source>
        <dbReference type="SAM" id="MobiDB-lite"/>
    </source>
</evidence>
<evidence type="ECO:0000313" key="2">
    <source>
        <dbReference type="EMBL" id="DAF58009.1"/>
    </source>
</evidence>